<keyword evidence="1" id="KW-0732">Signal</keyword>
<dbReference type="InterPro" id="IPR003599">
    <property type="entry name" value="Ig_sub"/>
</dbReference>
<evidence type="ECO:0000313" key="8">
    <source>
        <dbReference type="Proteomes" id="UP000694844"/>
    </source>
</evidence>
<dbReference type="InterPro" id="IPR036179">
    <property type="entry name" value="Ig-like_dom_sf"/>
</dbReference>
<feature type="region of interest" description="Disordered" evidence="5">
    <location>
        <begin position="341"/>
        <end position="383"/>
    </location>
</feature>
<feature type="domain" description="Ig-like" evidence="7">
    <location>
        <begin position="29"/>
        <end position="125"/>
    </location>
</feature>
<dbReference type="SUPFAM" id="SSF48726">
    <property type="entry name" value="Immunoglobulin"/>
    <property type="match status" value="2"/>
</dbReference>
<dbReference type="InterPro" id="IPR013783">
    <property type="entry name" value="Ig-like_fold"/>
</dbReference>
<reference evidence="9" key="1">
    <citation type="submission" date="2025-08" db="UniProtKB">
        <authorList>
            <consortium name="RefSeq"/>
        </authorList>
    </citation>
    <scope>IDENTIFICATION</scope>
    <source>
        <tissue evidence="9">Whole sample</tissue>
    </source>
</reference>
<evidence type="ECO:0000256" key="1">
    <source>
        <dbReference type="ARBA" id="ARBA00022729"/>
    </source>
</evidence>
<dbReference type="KEGG" id="cvn:111107988"/>
<dbReference type="RefSeq" id="XP_022299158.1">
    <property type="nucleotide sequence ID" value="XM_022443450.1"/>
</dbReference>
<keyword evidence="2" id="KW-1015">Disulfide bond</keyword>
<protein>
    <submittedName>
        <fullName evidence="9">Uncharacterized protein LOC111107988</fullName>
    </submittedName>
</protein>
<evidence type="ECO:0000256" key="6">
    <source>
        <dbReference type="SAM" id="Phobius"/>
    </source>
</evidence>
<dbReference type="PANTHER" id="PTHR44337">
    <property type="entry name" value="CARCINOEMBRYONIC ANTIGEN-RELATED CELL ADHESION MOLECULE 8"/>
    <property type="match status" value="1"/>
</dbReference>
<keyword evidence="6" id="KW-0472">Membrane</keyword>
<sequence>MLISIQGKNMWKYVKKYKNRNKKKKMKMPNTMYNSIKESLNTTHHAFIKEAGMGVEFECETIATRSVFRMFPRGTYRWTLNDGPLTMEPERMVFRMGDLVIQGLRTTDTGLYSCRLHYTEREIITVAVFSLYVKGEYDPIEVNEGRSIRLECNAYLLGILYPAAAKEWYHNGDKTSLQDIPARNKHRDVIEDASPKREGNWTCVVYNPYTKKSWTTAFYYVKILPPLTVFELILEYVRNNVKNSILIMVGFFSVVMVISSIFIDMVDKKKKQQDKIASKIQYKLLEDSGCGFYDNEDNLCYTDKDGKVVVCEKPEDENEKGATSLADKVKNAGKAALEKTKNLIEGSEAGSNTSKNLKEGSEAGSNSKSSTGDDENKNAADVSTTQTLDSFSYEDDTICSYTGDDTVSFHDDSLSESSCEESFCERRPLLSLPKYHVTFR</sequence>
<evidence type="ECO:0000256" key="4">
    <source>
        <dbReference type="ARBA" id="ARBA00023319"/>
    </source>
</evidence>
<organism evidence="8 9">
    <name type="scientific">Crassostrea virginica</name>
    <name type="common">Eastern oyster</name>
    <dbReference type="NCBI Taxonomy" id="6565"/>
    <lineage>
        <taxon>Eukaryota</taxon>
        <taxon>Metazoa</taxon>
        <taxon>Spiralia</taxon>
        <taxon>Lophotrochozoa</taxon>
        <taxon>Mollusca</taxon>
        <taxon>Bivalvia</taxon>
        <taxon>Autobranchia</taxon>
        <taxon>Pteriomorphia</taxon>
        <taxon>Ostreida</taxon>
        <taxon>Ostreoidea</taxon>
        <taxon>Ostreidae</taxon>
        <taxon>Crassostrea</taxon>
    </lineage>
</organism>
<feature type="transmembrane region" description="Helical" evidence="6">
    <location>
        <begin position="245"/>
        <end position="266"/>
    </location>
</feature>
<keyword evidence="8" id="KW-1185">Reference proteome</keyword>
<dbReference type="OrthoDB" id="6155840at2759"/>
<dbReference type="PANTHER" id="PTHR44337:SF20">
    <property type="entry name" value="CARCINOEMBRYONIC ANTIGEN-RELATED CELL ADHESION MOLECULE 5-RELATED"/>
    <property type="match status" value="1"/>
</dbReference>
<dbReference type="InterPro" id="IPR007110">
    <property type="entry name" value="Ig-like_dom"/>
</dbReference>
<gene>
    <name evidence="9" type="primary">LOC111107988</name>
</gene>
<dbReference type="AlphaFoldDB" id="A0A8B8B7P1"/>
<feature type="domain" description="Ig-like" evidence="7">
    <location>
        <begin position="141"/>
        <end position="215"/>
    </location>
</feature>
<dbReference type="InterPro" id="IPR052598">
    <property type="entry name" value="IgSF_CEA-related"/>
</dbReference>
<accession>A0A8B8B7P1</accession>
<evidence type="ECO:0000256" key="2">
    <source>
        <dbReference type="ARBA" id="ARBA00023157"/>
    </source>
</evidence>
<name>A0A8B8B7P1_CRAVI</name>
<dbReference type="PROSITE" id="PS50835">
    <property type="entry name" value="IG_LIKE"/>
    <property type="match status" value="2"/>
</dbReference>
<dbReference type="GeneID" id="111107988"/>
<dbReference type="Gene3D" id="2.60.40.10">
    <property type="entry name" value="Immunoglobulins"/>
    <property type="match status" value="2"/>
</dbReference>
<proteinExistence type="predicted"/>
<keyword evidence="6" id="KW-1133">Transmembrane helix</keyword>
<keyword evidence="4" id="KW-0393">Immunoglobulin domain</keyword>
<dbReference type="Proteomes" id="UP000694844">
    <property type="component" value="Chromosome 8"/>
</dbReference>
<evidence type="ECO:0000313" key="9">
    <source>
        <dbReference type="RefSeq" id="XP_022299158.1"/>
    </source>
</evidence>
<evidence type="ECO:0000256" key="3">
    <source>
        <dbReference type="ARBA" id="ARBA00023180"/>
    </source>
</evidence>
<evidence type="ECO:0000259" key="7">
    <source>
        <dbReference type="PROSITE" id="PS50835"/>
    </source>
</evidence>
<keyword evidence="6" id="KW-0812">Transmembrane</keyword>
<keyword evidence="3" id="KW-0325">Glycoprotein</keyword>
<dbReference type="SMART" id="SM00409">
    <property type="entry name" value="IG"/>
    <property type="match status" value="2"/>
</dbReference>
<evidence type="ECO:0000256" key="5">
    <source>
        <dbReference type="SAM" id="MobiDB-lite"/>
    </source>
</evidence>